<accession>K0EX32</accession>
<keyword evidence="3" id="KW-1185">Reference proteome</keyword>
<proteinExistence type="predicted"/>
<sequence>MGEVVYKVTGMSCAHCVTAVTKAMTDVEGVGDVRVDLDSGTVAVTEQAPVSLQSVSAALAAAGYELAQA</sequence>
<gene>
    <name evidence="2" type="ORF">O3I_018325</name>
</gene>
<dbReference type="InterPro" id="IPR006121">
    <property type="entry name" value="HMA_dom"/>
</dbReference>
<reference evidence="2 3" key="1">
    <citation type="journal article" date="2012" name="J. Bacteriol.">
        <title>Complete genome sequence of Nocardia brasiliensis HUJEG-1.</title>
        <authorList>
            <person name="Vera-Cabrera L."/>
            <person name="Ortiz-Lopez R."/>
            <person name="Elizondo-Gonzalez R."/>
            <person name="Perez-Maya A.A."/>
            <person name="Ocampo-Candiani J."/>
        </authorList>
    </citation>
    <scope>NUCLEOTIDE SEQUENCE [LARGE SCALE GENOMIC DNA]</scope>
    <source>
        <strain evidence="3">ATCC 700358</strain>
    </source>
</reference>
<name>K0EX32_NOCB7</name>
<dbReference type="GO" id="GO:0006825">
    <property type="term" value="P:copper ion transport"/>
    <property type="evidence" value="ECO:0007669"/>
    <property type="project" value="InterPro"/>
</dbReference>
<dbReference type="RefSeq" id="WP_014984479.1">
    <property type="nucleotide sequence ID" value="NC_018681.1"/>
</dbReference>
<evidence type="ECO:0000313" key="3">
    <source>
        <dbReference type="Proteomes" id="UP000006304"/>
    </source>
</evidence>
<evidence type="ECO:0000313" key="2">
    <source>
        <dbReference type="EMBL" id="AFU01624.1"/>
    </source>
</evidence>
<dbReference type="SUPFAM" id="SSF55008">
    <property type="entry name" value="HMA, heavy metal-associated domain"/>
    <property type="match status" value="1"/>
</dbReference>
<dbReference type="InterPro" id="IPR036163">
    <property type="entry name" value="HMA_dom_sf"/>
</dbReference>
<feature type="domain" description="HMA" evidence="1">
    <location>
        <begin position="2"/>
        <end position="67"/>
    </location>
</feature>
<dbReference type="EMBL" id="CP003876">
    <property type="protein sequence ID" value="AFU01624.1"/>
    <property type="molecule type" value="Genomic_DNA"/>
</dbReference>
<dbReference type="PROSITE" id="PS50846">
    <property type="entry name" value="HMA_2"/>
    <property type="match status" value="1"/>
</dbReference>
<organism evidence="2 3">
    <name type="scientific">Nocardia brasiliensis (strain ATCC 700358 / HUJEG-1)</name>
    <dbReference type="NCBI Taxonomy" id="1133849"/>
    <lineage>
        <taxon>Bacteria</taxon>
        <taxon>Bacillati</taxon>
        <taxon>Actinomycetota</taxon>
        <taxon>Actinomycetes</taxon>
        <taxon>Mycobacteriales</taxon>
        <taxon>Nocardiaceae</taxon>
        <taxon>Nocardia</taxon>
    </lineage>
</organism>
<dbReference type="AlphaFoldDB" id="K0EX32"/>
<dbReference type="PRINTS" id="PR00944">
    <property type="entry name" value="CUEXPORT"/>
</dbReference>
<dbReference type="KEGG" id="nbr:O3I_018325"/>
<dbReference type="CDD" id="cd00371">
    <property type="entry name" value="HMA"/>
    <property type="match status" value="1"/>
</dbReference>
<dbReference type="GO" id="GO:0005507">
    <property type="term" value="F:copper ion binding"/>
    <property type="evidence" value="ECO:0007669"/>
    <property type="project" value="InterPro"/>
</dbReference>
<dbReference type="Pfam" id="PF00403">
    <property type="entry name" value="HMA"/>
    <property type="match status" value="1"/>
</dbReference>
<dbReference type="HOGENOM" id="CLU_134973_13_1_11"/>
<dbReference type="Proteomes" id="UP000006304">
    <property type="component" value="Chromosome"/>
</dbReference>
<dbReference type="InterPro" id="IPR000428">
    <property type="entry name" value="Cu-bd"/>
</dbReference>
<dbReference type="STRING" id="1133849.O3I_018325"/>
<evidence type="ECO:0000259" key="1">
    <source>
        <dbReference type="PROSITE" id="PS50846"/>
    </source>
</evidence>
<dbReference type="Gene3D" id="3.30.70.100">
    <property type="match status" value="1"/>
</dbReference>
<protein>
    <submittedName>
        <fullName evidence="2">Heavy metal transport/detoxification protein</fullName>
    </submittedName>
</protein>
<dbReference type="eggNOG" id="COG2608">
    <property type="taxonomic scope" value="Bacteria"/>
</dbReference>